<dbReference type="RefSeq" id="WP_175511572.1">
    <property type="nucleotide sequence ID" value="NZ_FPBV01000031.1"/>
</dbReference>
<evidence type="ECO:0000313" key="2">
    <source>
        <dbReference type="EMBL" id="SFV06753.1"/>
    </source>
</evidence>
<feature type="domain" description="DJ-1/PfpI" evidence="1">
    <location>
        <begin position="3"/>
        <end position="93"/>
    </location>
</feature>
<dbReference type="InterPro" id="IPR002818">
    <property type="entry name" value="DJ-1/PfpI"/>
</dbReference>
<dbReference type="Proteomes" id="UP000183508">
    <property type="component" value="Unassembled WGS sequence"/>
</dbReference>
<organism evidence="2 3">
    <name type="scientific">Alicyclobacillus macrosporangiidus</name>
    <dbReference type="NCBI Taxonomy" id="392015"/>
    <lineage>
        <taxon>Bacteria</taxon>
        <taxon>Bacillati</taxon>
        <taxon>Bacillota</taxon>
        <taxon>Bacilli</taxon>
        <taxon>Bacillales</taxon>
        <taxon>Alicyclobacillaceae</taxon>
        <taxon>Alicyclobacillus</taxon>
    </lineage>
</organism>
<proteinExistence type="predicted"/>
<evidence type="ECO:0000259" key="1">
    <source>
        <dbReference type="Pfam" id="PF01965"/>
    </source>
</evidence>
<reference evidence="3" key="1">
    <citation type="submission" date="2016-10" db="EMBL/GenBank/DDBJ databases">
        <authorList>
            <person name="Varghese N."/>
        </authorList>
    </citation>
    <scope>NUCLEOTIDE SEQUENCE [LARGE SCALE GENOMIC DNA]</scope>
    <source>
        <strain evidence="3">DSM 17980</strain>
    </source>
</reference>
<dbReference type="EMBL" id="FPBV01000031">
    <property type="protein sequence ID" value="SFV06753.1"/>
    <property type="molecule type" value="Genomic_DNA"/>
</dbReference>
<dbReference type="SUPFAM" id="SSF52317">
    <property type="entry name" value="Class I glutamine amidotransferase-like"/>
    <property type="match status" value="1"/>
</dbReference>
<dbReference type="InterPro" id="IPR029062">
    <property type="entry name" value="Class_I_gatase-like"/>
</dbReference>
<dbReference type="Pfam" id="PF01965">
    <property type="entry name" value="DJ-1_PfpI"/>
    <property type="match status" value="1"/>
</dbReference>
<gene>
    <name evidence="2" type="ORF">SAMN05421543_13113</name>
</gene>
<name>A0A1I7LAJ9_9BACL</name>
<protein>
    <submittedName>
        <fullName evidence="2">DJ-1/PfpI family protein</fullName>
    </submittedName>
</protein>
<dbReference type="Gene3D" id="3.40.50.880">
    <property type="match status" value="1"/>
</dbReference>
<sequence>MEKVLLLIYPTFSEFEITVAITVLSREFDMVTVAPRSGLVTGESGLQVMPHTTVQHVDVDEYQALIIPGAEDMIHIKDEEPVFAMVRDYLKKDMYGSQ</sequence>
<dbReference type="AlphaFoldDB" id="A0A1I7LAJ9"/>
<accession>A0A1I7LAJ9</accession>
<dbReference type="STRING" id="392015.SAMN05421543_13113"/>
<evidence type="ECO:0000313" key="3">
    <source>
        <dbReference type="Proteomes" id="UP000183508"/>
    </source>
</evidence>
<keyword evidence="3" id="KW-1185">Reference proteome</keyword>